<dbReference type="EMBL" id="SMJU01000001">
    <property type="protein sequence ID" value="TDB68965.1"/>
    <property type="molecule type" value="Genomic_DNA"/>
</dbReference>
<keyword evidence="3" id="KW-1185">Reference proteome</keyword>
<reference evidence="2 3" key="1">
    <citation type="submission" date="2019-02" db="EMBL/GenBank/DDBJ databases">
        <title>Arundinibacter roseus gen. nov., sp. nov., a new member of the family Cytophagaceae.</title>
        <authorList>
            <person name="Szuroczki S."/>
            <person name="Khayer B."/>
            <person name="Sproer C."/>
            <person name="Toumi M."/>
            <person name="Szabo A."/>
            <person name="Felfoldi T."/>
            <person name="Schumann P."/>
            <person name="Toth E."/>
        </authorList>
    </citation>
    <scope>NUCLEOTIDE SEQUENCE [LARGE SCALE GENOMIC DNA]</scope>
    <source>
        <strain evidence="2 3">DMA-k-7a</strain>
    </source>
</reference>
<dbReference type="OrthoDB" id="1465441at2"/>
<organism evidence="2 3">
    <name type="scientific">Arundinibacter roseus</name>
    <dbReference type="NCBI Taxonomy" id="2070510"/>
    <lineage>
        <taxon>Bacteria</taxon>
        <taxon>Pseudomonadati</taxon>
        <taxon>Bacteroidota</taxon>
        <taxon>Cytophagia</taxon>
        <taxon>Cytophagales</taxon>
        <taxon>Spirosomataceae</taxon>
        <taxon>Arundinibacter</taxon>
    </lineage>
</organism>
<gene>
    <name evidence="2" type="ORF">EZE20_01095</name>
</gene>
<proteinExistence type="predicted"/>
<sequence>MHSSYIQSGRKIGKRPGALCGLWLILWAFLALPALHAQSVSFSEDPGTFIVEVKKIMEANAVPAYGQAARDLETVWMSSASSAQQTQFVTLMRRLAGKGQKAGPVFYLLLRNFHTALTQEGADVNGLLTMLSKASERYDAKTYLKLLESVQLVLEKKQLYASNYYKLYLTEGNISFRFDEAAAPTPTANSAVAPTTNDGWDDVPADTAAVLIPTSQALPVLTGALLTLSKGQFAMVTASDSVTFGPSEGSVALREGLFAGKGGKFSWASAGDSTMYVDFADYSFGISNPKLSIENVTLHATNRLSKPIAGAFEFRSVKRQAGKPATYPRFVSKKDDAELRNTRQSMTYRGGLSLVGTTMYSTSLTNEPAHVWVTYQKKPAFRLSSKRFVLTDSVITAALASFSLPLGQDSIYHPGVHFYYSDDAGYLRLERADGTSFADLPYADSYHKMNIWAEAMRWNLAQEKVEFYMIVGKKEVPVRLESYDYFRKQRFQGMAEEFGFQPLIMAANYIQTKKVQAFSPYDLANQYRQDAAIMRSALERLSLQGYFEANEKADLYRLTRKGVMYILANTDKSDYDNFQIISQFEANSELANATISMKDTLLTIRGVERFVVSDSLKIMAVPSDKQLVMGRGRDFVLNGQLKSANFRFTGADIKFNYDKFFVNLNQVDSITYVPQEQYAKGKGSEVGGHVKYEKGGTFYLSDPKNKSGRQKGGKSPRLVIPEGMTVFFDQPERGKLKYQREVFFKIPKLDYDSLDQRDVVFTGTFNSGGIVPAFQTTLKSMDDNSLGFEYKVPAEMKLYGGKSSAKFDSPLVMDNSGLRSTGTLSHLSAAIAAEEMLLTTDSLLASGTEASIKEATIGKGYFPKVELKNYSLRWFPKADSMFIVTKGNSFNFYAGTTQLEGGLMLRSVGLFGYGKLKRADSELASREIKFNKEGFVANQSQFSVTSGQQQSFRPILLGKNVNVDFNIAKNMVDLATAASGFGTDSSTLEFPYAAYRTSISKARWNIAKKTIAMQGDVNNSTFTSTAEEQEGLAFNGSAALYEIEKMMLNISGVPFIRTADVKIIPDKGLVSVRRNGEMNPFKNARIEIDTLNSSHRLRDASIQIVSRNRFEGSATYEYITARKDTFDIKMENFELRETGGAVASSRRNKNAPTPPAGTHYYTTARAEVSENDRLLLSPRMQYKGKVHLIAYEPKLQLDGFIRPQLRPRPELSSSWITFKENGTDSTSDGTISIPINKDLKNEVEQPLFAGLHYRSGGGMYLSFLSPKDTERDRDIFVAQGSLRYEEDSKLFRILPPAGADGLINEANAFIFDDQKGVASFAGPLKLTDSELVRAAGLVDVQVDSARFEFNTLLLLDLPALVPVTPEMATKIVQTNLDEQNSEAAEDDASRLTLKLAALIGQKAADEYLTKTAGEYKPLYEASNLLDVPLVISNLALRWSDVHSSYFSMGKIGVSNMGRSDINAQMDGMFELRKTDRGDEFSMYLEVSPDVWYYLDYSQKQLGLVSSEMDFNDQILAKSKNVKTKDMELIQLGFEEKAMFMDRFYDFYQPALKKARLVKAAEKKETKKKPEKKKVEATEGF</sequence>
<accession>A0A4V2XAU2</accession>
<dbReference type="Proteomes" id="UP000295706">
    <property type="component" value="Unassembled WGS sequence"/>
</dbReference>
<feature type="region of interest" description="Disordered" evidence="1">
    <location>
        <begin position="1139"/>
        <end position="1158"/>
    </location>
</feature>
<comment type="caution">
    <text evidence="2">The sequence shown here is derived from an EMBL/GenBank/DDBJ whole genome shotgun (WGS) entry which is preliminary data.</text>
</comment>
<protein>
    <submittedName>
        <fullName evidence="2">Uncharacterized protein</fullName>
    </submittedName>
</protein>
<evidence type="ECO:0000256" key="1">
    <source>
        <dbReference type="SAM" id="MobiDB-lite"/>
    </source>
</evidence>
<evidence type="ECO:0000313" key="3">
    <source>
        <dbReference type="Proteomes" id="UP000295706"/>
    </source>
</evidence>
<evidence type="ECO:0000313" key="2">
    <source>
        <dbReference type="EMBL" id="TDB68965.1"/>
    </source>
</evidence>
<name>A0A4V2XAU2_9BACT</name>
<dbReference type="RefSeq" id="WP_132113588.1">
    <property type="nucleotide sequence ID" value="NZ_SMJU01000001.1"/>
</dbReference>